<feature type="compositionally biased region" description="Basic and acidic residues" evidence="1">
    <location>
        <begin position="330"/>
        <end position="341"/>
    </location>
</feature>
<protein>
    <submittedName>
        <fullName evidence="3">Uncharacterized protein</fullName>
    </submittedName>
</protein>
<dbReference type="Pfam" id="PF01544">
    <property type="entry name" value="CorA"/>
    <property type="match status" value="1"/>
</dbReference>
<dbReference type="PANTHER" id="PTHR21535:SF90">
    <property type="entry name" value="CORA METAL ION TRANSPORTER"/>
    <property type="match status" value="1"/>
</dbReference>
<dbReference type="InterPro" id="IPR044089">
    <property type="entry name" value="Alr1-like"/>
</dbReference>
<dbReference type="GO" id="GO:0010961">
    <property type="term" value="P:intracellular magnesium ion homeostasis"/>
    <property type="evidence" value="ECO:0007669"/>
    <property type="project" value="TreeGrafter"/>
</dbReference>
<evidence type="ECO:0000256" key="2">
    <source>
        <dbReference type="SAM" id="Phobius"/>
    </source>
</evidence>
<dbReference type="Proteomes" id="UP000242770">
    <property type="component" value="Unassembled WGS sequence"/>
</dbReference>
<keyword evidence="4" id="KW-1185">Reference proteome</keyword>
<sequence length="958" mass="106172">MRAKSRRSTRSRSRADQSEASDVPGSPVSSRKGPLTPYFAPLADFPLGKKATERRQNKKARQAAKRAKKREAELIRSGRLPPKPSRSARAKAMRAKELAGGVTEYQLFTPMRLPMDLACTTLSTLETTPEPQIGTSVVLKRTMRTHSWDLVRNQLYVMRNYLRQVDGQGGDIGLDPQAAYPTLHRYQRHAAKAAADKALYRRHKRPVANEPYQKTPVPDAVPEAPQEELDFFDGDLALPPPALDLPDDDDAVQPVSGVPDDTQPVPASLPQPTWSMGSPRRSSFDFDGHLPADQEEETRTGRHLSDMPLSPSYATAFGGDFGRTPRRLPQTRDSRQRKGGKDAAATPVSQPSSVGKEDSQVSTTGTPPDAKSAASATKADHSDEGAWWLHVHCPTYRDMHEISKLFPMHPLTVEDVLQQDPREKVDVFDRLGYYFVVVRAIDERYFRYTSTSSKGSPGSPSFSGSGFSAATVHGEAEVKTNDGQDDGPGSAEQVGIEMRDFSDKASSDDRGPQSRPHQDDGHNARLAAPARMGKGRVEIVEGIGGKEGLEGVSVGGNNLYLLVFSHGVISFAFEDVSKHIDRVAVRLLEITRPVELTADWIAHDLYDSVVDAFFPLISFVQTEVVEVEALASEPVGSAISRKRTNFAPKQRRQRALLGSNPQGRLISVEPVSAVSSPMSVEVEKRTPMLEVRRLKTIRAFRPLPVLPLGDRILDRLPHFLVKTKQKVTISRLPEWEFKDTLEAEMRRTAAEIDEASNSVFDTQAAADQSIMLHRIADTRKIVTGLSRLLAPKNDAVKGLRKRLSDMQQLQRREEALRRIGANARSMLARTEVSMYMSDVHDHIISMLGQLNSGEGRLSEIHHTYLAQITIENRRFRQGADSAILTLGSVGTTVLIIVFITSVFSLNVARPGNQLESDRHAWFIGIVGVALLVPPMIYAYVRWLYKQSKSRTARRRAAR</sequence>
<keyword evidence="2" id="KW-0472">Membrane</keyword>
<feature type="compositionally biased region" description="Basic and acidic residues" evidence="1">
    <location>
        <begin position="502"/>
        <end position="523"/>
    </location>
</feature>
<dbReference type="InterPro" id="IPR002523">
    <property type="entry name" value="MgTranspt_CorA/ZnTranspt_ZntB"/>
</dbReference>
<dbReference type="CDD" id="cd12829">
    <property type="entry name" value="Alr1p-like"/>
    <property type="match status" value="1"/>
</dbReference>
<dbReference type="InterPro" id="IPR045861">
    <property type="entry name" value="CorA_cytoplasmic_dom"/>
</dbReference>
<feature type="region of interest" description="Disordered" evidence="1">
    <location>
        <begin position="502"/>
        <end position="528"/>
    </location>
</feature>
<feature type="compositionally biased region" description="Low complexity" evidence="1">
    <location>
        <begin position="366"/>
        <end position="377"/>
    </location>
</feature>
<dbReference type="EMBL" id="CCFA01000201">
    <property type="protein sequence ID" value="CDR98619.1"/>
    <property type="molecule type" value="Genomic_DNA"/>
</dbReference>
<feature type="region of interest" description="Disordered" evidence="1">
    <location>
        <begin position="449"/>
        <end position="468"/>
    </location>
</feature>
<dbReference type="GO" id="GO:0016020">
    <property type="term" value="C:membrane"/>
    <property type="evidence" value="ECO:0007669"/>
    <property type="project" value="InterPro"/>
</dbReference>
<reference evidence="4" key="1">
    <citation type="submission" date="2014-06" db="EMBL/GenBank/DDBJ databases">
        <authorList>
            <person name="Berkman P.J."/>
        </authorList>
    </citation>
    <scope>NUCLEOTIDE SEQUENCE [LARGE SCALE GENOMIC DNA]</scope>
</reference>
<accession>A0A0F7RU23</accession>
<feature type="compositionally biased region" description="Basic residues" evidence="1">
    <location>
        <begin position="1"/>
        <end position="12"/>
    </location>
</feature>
<name>A0A0F7RU23_9BASI</name>
<feature type="transmembrane region" description="Helical" evidence="2">
    <location>
        <begin position="920"/>
        <end position="944"/>
    </location>
</feature>
<dbReference type="PANTHER" id="PTHR21535">
    <property type="entry name" value="MAGNESIUM AND COBALT TRANSPORT PROTEIN/MITOCHONDRIAL IMPORT INNER MEMBRANE TRANSLOCASE SUBUNIT TIM8"/>
    <property type="match status" value="1"/>
</dbReference>
<evidence type="ECO:0000313" key="3">
    <source>
        <dbReference type="EMBL" id="CDR98619.1"/>
    </source>
</evidence>
<gene>
    <name evidence="3" type="primary">SSCI03180.1</name>
</gene>
<dbReference type="Gene3D" id="3.30.460.20">
    <property type="entry name" value="CorA soluble domain-like"/>
    <property type="match status" value="1"/>
</dbReference>
<organism evidence="3 4">
    <name type="scientific">Sporisorium scitamineum</name>
    <dbReference type="NCBI Taxonomy" id="49012"/>
    <lineage>
        <taxon>Eukaryota</taxon>
        <taxon>Fungi</taxon>
        <taxon>Dikarya</taxon>
        <taxon>Basidiomycota</taxon>
        <taxon>Ustilaginomycotina</taxon>
        <taxon>Ustilaginomycetes</taxon>
        <taxon>Ustilaginales</taxon>
        <taxon>Ustilaginaceae</taxon>
        <taxon>Sporisorium</taxon>
    </lineage>
</organism>
<keyword evidence="2" id="KW-0812">Transmembrane</keyword>
<dbReference type="FunFam" id="1.20.58.340:FF:000041">
    <property type="entry name" value="Related to MNR2-Manganese resistance protein"/>
    <property type="match status" value="1"/>
</dbReference>
<evidence type="ECO:0000313" key="4">
    <source>
        <dbReference type="Proteomes" id="UP000242770"/>
    </source>
</evidence>
<dbReference type="STRING" id="49012.A0A0F7RU23"/>
<feature type="region of interest" description="Disordered" evidence="1">
    <location>
        <begin position="1"/>
        <end position="90"/>
    </location>
</feature>
<proteinExistence type="predicted"/>
<dbReference type="SUPFAM" id="SSF143865">
    <property type="entry name" value="CorA soluble domain-like"/>
    <property type="match status" value="2"/>
</dbReference>
<feature type="compositionally biased region" description="Basic residues" evidence="1">
    <location>
        <begin position="56"/>
        <end position="69"/>
    </location>
</feature>
<keyword evidence="2" id="KW-1133">Transmembrane helix</keyword>
<dbReference type="GO" id="GO:0015095">
    <property type="term" value="F:magnesium ion transmembrane transporter activity"/>
    <property type="evidence" value="ECO:0007669"/>
    <property type="project" value="InterPro"/>
</dbReference>
<feature type="region of interest" description="Disordered" evidence="1">
    <location>
        <begin position="232"/>
        <end position="379"/>
    </location>
</feature>
<dbReference type="AlphaFoldDB" id="A0A0F7RU23"/>
<feature type="transmembrane region" description="Helical" evidence="2">
    <location>
        <begin position="883"/>
        <end position="908"/>
    </location>
</feature>
<evidence type="ECO:0000256" key="1">
    <source>
        <dbReference type="SAM" id="MobiDB-lite"/>
    </source>
</evidence>
<dbReference type="Gene3D" id="1.20.58.340">
    <property type="entry name" value="Magnesium transport protein CorA, transmembrane region"/>
    <property type="match status" value="2"/>
</dbReference>
<feature type="compositionally biased region" description="Basic and acidic residues" evidence="1">
    <location>
        <begin position="282"/>
        <end position="305"/>
    </location>
</feature>